<feature type="domain" description="Leucine--tRNA ligase RagD-binding" evidence="14">
    <location>
        <begin position="967"/>
        <end position="1030"/>
    </location>
</feature>
<evidence type="ECO:0000256" key="1">
    <source>
        <dbReference type="ARBA" id="ARBA00005594"/>
    </source>
</evidence>
<dbReference type="EC" id="6.1.1.4" evidence="2"/>
<protein>
    <recommendedName>
        <fullName evidence="2">leucine--tRNA ligase</fullName>
        <ecNumber evidence="2">6.1.1.4</ecNumber>
    </recommendedName>
    <alternativeName>
        <fullName evidence="8">Leucyl-tRNA synthetase</fullName>
    </alternativeName>
</protein>
<dbReference type="InterPro" id="IPR009008">
    <property type="entry name" value="Val/Leu/Ile-tRNA-synth_edit"/>
</dbReference>
<evidence type="ECO:0000259" key="14">
    <source>
        <dbReference type="Pfam" id="PF24810"/>
    </source>
</evidence>
<feature type="domain" description="Methionyl/Valyl/Leucyl/Isoleucyl-tRNA synthetase anticodon-binding" evidence="13">
    <location>
        <begin position="817"/>
        <end position="937"/>
    </location>
</feature>
<dbReference type="Pfam" id="PF06687">
    <property type="entry name" value="SUR7"/>
    <property type="match status" value="1"/>
</dbReference>
<proteinExistence type="inferred from homology"/>
<dbReference type="PANTHER" id="PTHR45794">
    <property type="entry name" value="LEUCYL-TRNA SYNTHETASE"/>
    <property type="match status" value="1"/>
</dbReference>
<feature type="transmembrane region" description="Helical" evidence="11">
    <location>
        <begin position="1222"/>
        <end position="1243"/>
    </location>
</feature>
<keyword evidence="4" id="KW-0547">Nucleotide-binding</keyword>
<comment type="catalytic activity">
    <reaction evidence="9">
        <text>tRNA(Leu) + L-leucine + ATP = L-leucyl-tRNA(Leu) + AMP + diphosphate</text>
        <dbReference type="Rhea" id="RHEA:11688"/>
        <dbReference type="Rhea" id="RHEA-COMP:9613"/>
        <dbReference type="Rhea" id="RHEA-COMP:9622"/>
        <dbReference type="ChEBI" id="CHEBI:30616"/>
        <dbReference type="ChEBI" id="CHEBI:33019"/>
        <dbReference type="ChEBI" id="CHEBI:57427"/>
        <dbReference type="ChEBI" id="CHEBI:78442"/>
        <dbReference type="ChEBI" id="CHEBI:78494"/>
        <dbReference type="ChEBI" id="CHEBI:456215"/>
        <dbReference type="EC" id="6.1.1.4"/>
    </reaction>
</comment>
<dbReference type="GO" id="GO:0006429">
    <property type="term" value="P:leucyl-tRNA aminoacylation"/>
    <property type="evidence" value="ECO:0007669"/>
    <property type="project" value="InterPro"/>
</dbReference>
<keyword evidence="16" id="KW-1185">Reference proteome</keyword>
<evidence type="ECO:0000313" key="15">
    <source>
        <dbReference type="EMBL" id="WFD00868.1"/>
    </source>
</evidence>
<evidence type="ECO:0000256" key="4">
    <source>
        <dbReference type="ARBA" id="ARBA00022741"/>
    </source>
</evidence>
<dbReference type="Pfam" id="PF08264">
    <property type="entry name" value="Anticodon_1"/>
    <property type="match status" value="1"/>
</dbReference>
<feature type="domain" description="Aminoacyl-tRNA synthetase class Ia" evidence="12">
    <location>
        <begin position="60"/>
        <end position="131"/>
    </location>
</feature>
<keyword evidence="6" id="KW-0648">Protein biosynthesis</keyword>
<feature type="domain" description="Aminoacyl-tRNA synthetase class Ia" evidence="12">
    <location>
        <begin position="205"/>
        <end position="776"/>
    </location>
</feature>
<evidence type="ECO:0000259" key="12">
    <source>
        <dbReference type="Pfam" id="PF00133"/>
    </source>
</evidence>
<dbReference type="PANTHER" id="PTHR45794:SF1">
    <property type="entry name" value="LEUCINE--TRNA LIGASE, CYTOPLASMIC"/>
    <property type="match status" value="1"/>
</dbReference>
<dbReference type="SUPFAM" id="SSF47323">
    <property type="entry name" value="Anticodon-binding domain of a subclass of class I aminoacyl-tRNA synthetases"/>
    <property type="match status" value="1"/>
</dbReference>
<organism evidence="15 16">
    <name type="scientific">Malassezia yamatoensis</name>
    <dbReference type="NCBI Taxonomy" id="253288"/>
    <lineage>
        <taxon>Eukaryota</taxon>
        <taxon>Fungi</taxon>
        <taxon>Dikarya</taxon>
        <taxon>Basidiomycota</taxon>
        <taxon>Ustilaginomycotina</taxon>
        <taxon>Malasseziomycetes</taxon>
        <taxon>Malasseziales</taxon>
        <taxon>Malasseziaceae</taxon>
        <taxon>Malassezia</taxon>
    </lineage>
</organism>
<evidence type="ECO:0000313" key="16">
    <source>
        <dbReference type="Proteomes" id="UP001219567"/>
    </source>
</evidence>
<evidence type="ECO:0000256" key="9">
    <source>
        <dbReference type="ARBA" id="ARBA00047469"/>
    </source>
</evidence>
<dbReference type="GO" id="GO:0005524">
    <property type="term" value="F:ATP binding"/>
    <property type="evidence" value="ECO:0007669"/>
    <property type="project" value="UniProtKB-KW"/>
</dbReference>
<dbReference type="Proteomes" id="UP001219567">
    <property type="component" value="Chromosome 6"/>
</dbReference>
<feature type="transmembrane region" description="Helical" evidence="11">
    <location>
        <begin position="1171"/>
        <end position="1195"/>
    </location>
</feature>
<dbReference type="Gene3D" id="1.10.730.10">
    <property type="entry name" value="Isoleucyl-tRNA Synthetase, Domain 1"/>
    <property type="match status" value="1"/>
</dbReference>
<keyword evidence="3 15" id="KW-0436">Ligase</keyword>
<dbReference type="Gene3D" id="3.40.50.620">
    <property type="entry name" value="HUPs"/>
    <property type="match status" value="1"/>
</dbReference>
<dbReference type="Gene3D" id="3.90.740.10">
    <property type="entry name" value="Valyl/Leucyl/Isoleucyl-tRNA synthetase, editing domain"/>
    <property type="match status" value="1"/>
</dbReference>
<dbReference type="Pfam" id="PF00133">
    <property type="entry name" value="tRNA-synt_1"/>
    <property type="match status" value="2"/>
</dbReference>
<dbReference type="GO" id="GO:0005886">
    <property type="term" value="C:plasma membrane"/>
    <property type="evidence" value="ECO:0007669"/>
    <property type="project" value="InterPro"/>
</dbReference>
<dbReference type="InterPro" id="IPR004493">
    <property type="entry name" value="Leu-tRNA-synth_Ia_arc/euk"/>
</dbReference>
<dbReference type="SUPFAM" id="SSF50677">
    <property type="entry name" value="ValRS/IleRS/LeuRS editing domain"/>
    <property type="match status" value="1"/>
</dbReference>
<dbReference type="InterPro" id="IPR014729">
    <property type="entry name" value="Rossmann-like_a/b/a_fold"/>
</dbReference>
<dbReference type="CDD" id="cd07959">
    <property type="entry name" value="Anticodon_Ia_Leu_AEc"/>
    <property type="match status" value="1"/>
</dbReference>
<dbReference type="InterPro" id="IPR009080">
    <property type="entry name" value="tRNAsynth_Ia_anticodon-bd"/>
</dbReference>
<feature type="compositionally biased region" description="Basic and acidic residues" evidence="10">
    <location>
        <begin position="1460"/>
        <end position="1471"/>
    </location>
</feature>
<feature type="compositionally biased region" description="Polar residues" evidence="10">
    <location>
        <begin position="1352"/>
        <end position="1366"/>
    </location>
</feature>
<name>A0AAJ5Z0C0_9BASI</name>
<keyword evidence="11" id="KW-0812">Transmembrane</keyword>
<feature type="compositionally biased region" description="Basic and acidic residues" evidence="10">
    <location>
        <begin position="1392"/>
        <end position="1413"/>
    </location>
</feature>
<evidence type="ECO:0000256" key="7">
    <source>
        <dbReference type="ARBA" id="ARBA00023146"/>
    </source>
</evidence>
<dbReference type="NCBIfam" id="TIGR00395">
    <property type="entry name" value="leuS_arch"/>
    <property type="match status" value="1"/>
</dbReference>
<feature type="region of interest" description="Disordered" evidence="10">
    <location>
        <begin position="1283"/>
        <end position="1520"/>
    </location>
</feature>
<evidence type="ECO:0000256" key="3">
    <source>
        <dbReference type="ARBA" id="ARBA00022598"/>
    </source>
</evidence>
<dbReference type="InterPro" id="IPR002300">
    <property type="entry name" value="aa-tRNA-synth_Ia"/>
</dbReference>
<dbReference type="InterPro" id="IPR013155">
    <property type="entry name" value="M/V/L/I-tRNA-synth_anticd-bd"/>
</dbReference>
<gene>
    <name evidence="15" type="primary">CDC60</name>
    <name evidence="15" type="ORF">MYAM1_003623</name>
</gene>
<comment type="similarity">
    <text evidence="1">Belongs to the class-I aminoacyl-tRNA synthetase family.</text>
</comment>
<feature type="compositionally biased region" description="Basic residues" evidence="10">
    <location>
        <begin position="1414"/>
        <end position="1430"/>
    </location>
</feature>
<reference evidence="15 16" key="1">
    <citation type="submission" date="2023-03" db="EMBL/GenBank/DDBJ databases">
        <title>Mating type loci evolution in Malassezia.</title>
        <authorList>
            <person name="Coelho M.A."/>
        </authorList>
    </citation>
    <scope>NUCLEOTIDE SEQUENCE [LARGE SCALE GENOMIC DNA]</scope>
    <source>
        <strain evidence="15 16">CBS 9725</strain>
    </source>
</reference>
<dbReference type="FunFam" id="3.90.740.10:FF:000001">
    <property type="entry name" value="Leucine--tRNA ligase, cytoplasmic"/>
    <property type="match status" value="1"/>
</dbReference>
<evidence type="ECO:0000256" key="8">
    <source>
        <dbReference type="ARBA" id="ARBA00030520"/>
    </source>
</evidence>
<dbReference type="GO" id="GO:0004823">
    <property type="term" value="F:leucine-tRNA ligase activity"/>
    <property type="evidence" value="ECO:0007669"/>
    <property type="project" value="UniProtKB-EC"/>
</dbReference>
<dbReference type="GO" id="GO:0002161">
    <property type="term" value="F:aminoacyl-tRNA deacylase activity"/>
    <property type="evidence" value="ECO:0007669"/>
    <property type="project" value="InterPro"/>
</dbReference>
<sequence length="1520" mass="170386">MSAKPMTGSAAGPIKLENTSKRDFLRSLEQRYQAEWKESHVFDVDSPTNNPDLKEMSAEEIREKYPKFFATIPYAYMNGSLHLGHAFTLSKAEFATGYERMCGKHALFPWAFHCTGMPIRAAADKLIREIELFGEDFAKYDAQVEAEAKQQAKEADGETQRADKATKGKLAGKDTGLKYQFQIMENSGVPREEIKQFADPLHWLRYFPPIAKRDTTEFGLRIDWRRAFITTDVNPYYDSFVRWQINKLRAMDKIRFGERYTIFSPKDGQPCMDHDRSDGEGLGPQEYTGLKMGVVQWGKDAAPLLDQKLQGKNVFLVAATLRPETLYGQTNCFVGPKLEYGAFLINDHDVYICTERAARNFAYQGIVDQRGKVECLAKFHGSDLIGTRVKAPFAMHEEVYVLPMDTVLATKGTGVVTSVPSDSPDDWANFMELRKKAEYYGVDPQWLSVDPVPVIQASGYGPMIAEDLVKQLKIQSPKDRNALAEAKDIAYKQGFYSGKMLWGSYKGQSVQEAKPVVQRDMINAGVAFAYAEPEGKIISRSADECVVALCDQWYLDYGETQWKAQAEKLLAQMNTYQQETRHSFEGVLNWLHQWACARTYGLGSKLPWDPQFLVESLSDSTIYMAYYTVAYQLQGGVEDGSQTGPLGVTPDQMTDEVWDYILTGGAWPEQAPLEKQKADTMRREFEYFYPVDLRSSGKDLINNHLTFCIYNHAALFPEKHWPKSMRANGHLMLNGAKMSKSTGNTLSLRQSVEKFGADASRVSLADAGDGIEDANFEEKTANANILRFHTLIEWCEEMTNKIRENQLRTGPKDSFWDKTFENEIHIAIAATKDAYDRAAYKEVTKLGFYELQSSRDLYREATADIGMHADLIQLWIKTQALLIAPIAPHFSEHVWKSVLGHSSTVHDASFPTPQPEDAALTAAAAYVRDTVKSIRDAEIAVTRKKVKGQAAIDKYNERMPKEASIFVADEFPEWQNICVNAVQKHYDASTGQVNDAKVREEVAQAGLLKDKKAMPFVMAFKKRIAEFGPDMAFDRKLPFNEKETLLASSGYLKKTLHFRAVHIESAKETLANPDQLQTQHGVDKALIEGQQELRFGIWAACVESTSSQCSAVGLGYQQASLQRLFGSGNLNISSPFLHNLPYALVLQPISAGFTGLAAGAALLAVCTSSALFALAALWALLLSIATLVIELILFIKARNSLNNQLGSESYDTTIGSKLGPAIWLQVAATAAALVGFLFVAAAWSSRRPSHNNAYDSSLPMYNKEDDPYGYDHQPTQARQPSYYNTNYYADPVPGQAPAQNAATAQNMSSAQPGMAPAPANQTNVLPVSSTGMGRPHDSNQPYEVGRAYEPNFVQSPAQNVSRNVGSRSKMPYDSSNANAIPPSRRHSRRSRHSEGDILPSRHDSRRNSRNDSRRHSRHLSQRSAHSRRHSDRGVGRDDPLFDGYEYSYGIPSRTMSHRAGVRDRRRSRDVMSNDDDAYDIDAPKRRQSRLYPYDNRSAMPDTRNRYSTSSFKRYSDRGAF</sequence>
<dbReference type="InterPro" id="IPR055416">
    <property type="entry name" value="RBD_LARS1"/>
</dbReference>
<evidence type="ECO:0000259" key="13">
    <source>
        <dbReference type="Pfam" id="PF08264"/>
    </source>
</evidence>
<evidence type="ECO:0000256" key="11">
    <source>
        <dbReference type="SAM" id="Phobius"/>
    </source>
</evidence>
<accession>A0AAJ5Z0C0</accession>
<keyword evidence="11" id="KW-1133">Transmembrane helix</keyword>
<evidence type="ECO:0000256" key="2">
    <source>
        <dbReference type="ARBA" id="ARBA00013164"/>
    </source>
</evidence>
<dbReference type="SUPFAM" id="SSF52374">
    <property type="entry name" value="Nucleotidylyl transferase"/>
    <property type="match status" value="1"/>
</dbReference>
<dbReference type="EMBL" id="CP119948">
    <property type="protein sequence ID" value="WFD00868.1"/>
    <property type="molecule type" value="Genomic_DNA"/>
</dbReference>
<evidence type="ECO:0000256" key="5">
    <source>
        <dbReference type="ARBA" id="ARBA00022840"/>
    </source>
</evidence>
<feature type="transmembrane region" description="Helical" evidence="11">
    <location>
        <begin position="1140"/>
        <end position="1164"/>
    </location>
</feature>
<dbReference type="Pfam" id="PF24810">
    <property type="entry name" value="RBD_LARS1"/>
    <property type="match status" value="1"/>
</dbReference>
<dbReference type="Gene3D" id="1.20.140.150">
    <property type="match status" value="1"/>
</dbReference>
<feature type="compositionally biased region" description="Low complexity" evidence="10">
    <location>
        <begin position="1295"/>
        <end position="1306"/>
    </location>
</feature>
<dbReference type="InterPro" id="IPR009571">
    <property type="entry name" value="SUR7/Rim9-like_fungi"/>
</dbReference>
<evidence type="ECO:0000256" key="10">
    <source>
        <dbReference type="SAM" id="MobiDB-lite"/>
    </source>
</evidence>
<feature type="compositionally biased region" description="Polar residues" evidence="10">
    <location>
        <begin position="1319"/>
        <end position="1331"/>
    </location>
</feature>
<keyword evidence="5" id="KW-0067">ATP-binding</keyword>
<keyword evidence="11" id="KW-0472">Membrane</keyword>
<keyword evidence="7" id="KW-0030">Aminoacyl-tRNA synthetase</keyword>
<evidence type="ECO:0000256" key="6">
    <source>
        <dbReference type="ARBA" id="ARBA00022917"/>
    </source>
</evidence>